<protein>
    <submittedName>
        <fullName evidence="5">Alpha/beta hydrolase</fullName>
    </submittedName>
</protein>
<evidence type="ECO:0000259" key="3">
    <source>
        <dbReference type="Pfam" id="PF10081"/>
    </source>
</evidence>
<feature type="region of interest" description="Disordered" evidence="1">
    <location>
        <begin position="208"/>
        <end position="234"/>
    </location>
</feature>
<dbReference type="InterPro" id="IPR027788">
    <property type="entry name" value="Alpha/beta-hydrolase_N_dom"/>
</dbReference>
<evidence type="ECO:0000256" key="2">
    <source>
        <dbReference type="SAM" id="Phobius"/>
    </source>
</evidence>
<keyword evidence="6" id="KW-1185">Reference proteome</keyword>
<keyword evidence="2" id="KW-0472">Membrane</keyword>
<feature type="transmembrane region" description="Helical" evidence="2">
    <location>
        <begin position="93"/>
        <end position="111"/>
    </location>
</feature>
<proteinExistence type="predicted"/>
<feature type="compositionally biased region" description="Basic and acidic residues" evidence="1">
    <location>
        <begin position="210"/>
        <end position="221"/>
    </location>
</feature>
<gene>
    <name evidence="5" type="ORF">O4220_26545</name>
</gene>
<name>A0ABT4MM75_9NOCA</name>
<keyword evidence="5" id="KW-0378">Hydrolase</keyword>
<dbReference type="Pfam" id="PF15420">
    <property type="entry name" value="Abhydrolase_9_N"/>
    <property type="match status" value="1"/>
</dbReference>
<dbReference type="InterPro" id="IPR014743">
    <property type="entry name" value="Cl-channel_core"/>
</dbReference>
<feature type="domain" description="Alpha/beta-hydrolase N-terminal" evidence="4">
    <location>
        <begin position="41"/>
        <end position="248"/>
    </location>
</feature>
<organism evidence="5 6">
    <name type="scientific">Rhodococcus ruber</name>
    <dbReference type="NCBI Taxonomy" id="1830"/>
    <lineage>
        <taxon>Bacteria</taxon>
        <taxon>Bacillati</taxon>
        <taxon>Actinomycetota</taxon>
        <taxon>Actinomycetes</taxon>
        <taxon>Mycobacteriales</taxon>
        <taxon>Nocardiaceae</taxon>
        <taxon>Rhodococcus</taxon>
    </lineage>
</organism>
<dbReference type="EMBL" id="JAPWIJ010000018">
    <property type="protein sequence ID" value="MCZ4522096.1"/>
    <property type="molecule type" value="Genomic_DNA"/>
</dbReference>
<evidence type="ECO:0000313" key="6">
    <source>
        <dbReference type="Proteomes" id="UP001081071"/>
    </source>
</evidence>
<keyword evidence="2" id="KW-0812">Transmembrane</keyword>
<dbReference type="InterPro" id="IPR027787">
    <property type="entry name" value="Alpha/beta-hydrolase_catalytic"/>
</dbReference>
<evidence type="ECO:0000313" key="5">
    <source>
        <dbReference type="EMBL" id="MCZ4522096.1"/>
    </source>
</evidence>
<feature type="transmembrane region" description="Helical" evidence="2">
    <location>
        <begin position="21"/>
        <end position="39"/>
    </location>
</feature>
<sequence length="558" mass="60950">MTTQRSSSIRSYWRDSRADRYCRALHPVGIFFALVFYALSMTPSLLPRAWYLQAVATGISVAIGYGVGCLIAWVVRLCGVSPDWSQQWRRRGWWALAAAAVVVIPLFLILGSWWQQIVRKLVGVEDPGRPLYVAVLVLSLVVAVAVLALGRLLRRATRALTRWGKQYVPRPVARIASVIVVALLVVFAVNGALIRGIVAVAEKSASTADRGNHDGVEKPTAEELSGSDASNEEWDSLGQEGRRFVVSGASPDEISEFTGRPAVQPIRAYAGVESADTVEGVAERVVAELERTGAFSRAVLGVATTTGRGWVNESVAGPLEYLYGGNSAIASMQYSFLPSPMAFLADRQTPQDAGRALFEAIYAVWSELPEDSRPKLVLFGESLGAYGGQDAFSGAQDMIARIDGALWVGNPNFTPQWARITGGRDAGSREILPVINGGEHVRFAGSSGDLDIGGPWEEPRIVYWQHASDPIVWWSPDLILGRPDWLNEPRGTDVDPGVQWFPFVTFWQLTFDQVFSTDVDDGHGHSYGADAVRMWADILDPPGWSDADVERLYEKMAG</sequence>
<comment type="caution">
    <text evidence="5">The sequence shown here is derived from an EMBL/GenBank/DDBJ whole genome shotgun (WGS) entry which is preliminary data.</text>
</comment>
<feature type="transmembrane region" description="Helical" evidence="2">
    <location>
        <begin position="51"/>
        <end position="73"/>
    </location>
</feature>
<evidence type="ECO:0000259" key="4">
    <source>
        <dbReference type="Pfam" id="PF15420"/>
    </source>
</evidence>
<feature type="transmembrane region" description="Helical" evidence="2">
    <location>
        <begin position="131"/>
        <end position="150"/>
    </location>
</feature>
<feature type="domain" description="Alpha/beta-hydrolase catalytic" evidence="3">
    <location>
        <begin position="266"/>
        <end position="552"/>
    </location>
</feature>
<accession>A0ABT4MM75</accession>
<evidence type="ECO:0000256" key="1">
    <source>
        <dbReference type="SAM" id="MobiDB-lite"/>
    </source>
</evidence>
<dbReference type="SUPFAM" id="SSF81340">
    <property type="entry name" value="Clc chloride channel"/>
    <property type="match status" value="1"/>
</dbReference>
<dbReference type="RefSeq" id="WP_269608536.1">
    <property type="nucleotide sequence ID" value="NZ_JAPWIJ010000018.1"/>
</dbReference>
<dbReference type="Pfam" id="PF10081">
    <property type="entry name" value="Abhydrolase_9"/>
    <property type="match status" value="1"/>
</dbReference>
<feature type="transmembrane region" description="Helical" evidence="2">
    <location>
        <begin position="171"/>
        <end position="194"/>
    </location>
</feature>
<dbReference type="Proteomes" id="UP001081071">
    <property type="component" value="Unassembled WGS sequence"/>
</dbReference>
<keyword evidence="2" id="KW-1133">Transmembrane helix</keyword>
<dbReference type="GO" id="GO:0016787">
    <property type="term" value="F:hydrolase activity"/>
    <property type="evidence" value="ECO:0007669"/>
    <property type="project" value="UniProtKB-KW"/>
</dbReference>
<reference evidence="5" key="1">
    <citation type="submission" date="2022-12" db="EMBL/GenBank/DDBJ databases">
        <authorList>
            <person name="Krivoruchko A.V."/>
            <person name="Elkin A."/>
        </authorList>
    </citation>
    <scope>NUCLEOTIDE SEQUENCE</scope>
    <source>
        <strain evidence="5">IEGM 1391</strain>
    </source>
</reference>